<gene>
    <name evidence="1" type="ORF">BTMF_LOCUS1599</name>
</gene>
<reference evidence="3" key="1">
    <citation type="submission" date="2017-02" db="UniProtKB">
        <authorList>
            <consortium name="WormBaseParasite"/>
        </authorList>
    </citation>
    <scope>IDENTIFICATION</scope>
</reference>
<organism evidence="3">
    <name type="scientific">Brugia timori</name>
    <dbReference type="NCBI Taxonomy" id="42155"/>
    <lineage>
        <taxon>Eukaryota</taxon>
        <taxon>Metazoa</taxon>
        <taxon>Ecdysozoa</taxon>
        <taxon>Nematoda</taxon>
        <taxon>Chromadorea</taxon>
        <taxon>Rhabditida</taxon>
        <taxon>Spirurina</taxon>
        <taxon>Spiruromorpha</taxon>
        <taxon>Filarioidea</taxon>
        <taxon>Onchocercidae</taxon>
        <taxon>Brugia</taxon>
    </lineage>
</organism>
<accession>A0A0R3Q7G7</accession>
<keyword evidence="2" id="KW-1185">Reference proteome</keyword>
<dbReference type="WBParaSite" id="BTMF_0000227101-mRNA-1">
    <property type="protein sequence ID" value="BTMF_0000227101-mRNA-1"/>
    <property type="gene ID" value="BTMF_0000227101"/>
</dbReference>
<name>A0A0R3Q7G7_9BILA</name>
<evidence type="ECO:0000313" key="3">
    <source>
        <dbReference type="WBParaSite" id="BTMF_0000227101-mRNA-1"/>
    </source>
</evidence>
<dbReference type="AlphaFoldDB" id="A0A0R3Q7G7"/>
<evidence type="ECO:0000313" key="1">
    <source>
        <dbReference type="EMBL" id="VDO10629.1"/>
    </source>
</evidence>
<dbReference type="EMBL" id="UZAG01001175">
    <property type="protein sequence ID" value="VDO10629.1"/>
    <property type="molecule type" value="Genomic_DNA"/>
</dbReference>
<reference evidence="1 2" key="2">
    <citation type="submission" date="2018-11" db="EMBL/GenBank/DDBJ databases">
        <authorList>
            <consortium name="Pathogen Informatics"/>
        </authorList>
    </citation>
    <scope>NUCLEOTIDE SEQUENCE [LARGE SCALE GENOMIC DNA]</scope>
</reference>
<proteinExistence type="predicted"/>
<dbReference type="Proteomes" id="UP000280834">
    <property type="component" value="Unassembled WGS sequence"/>
</dbReference>
<protein>
    <submittedName>
        <fullName evidence="3">Cytochrome b</fullName>
    </submittedName>
</protein>
<evidence type="ECO:0000313" key="2">
    <source>
        <dbReference type="Proteomes" id="UP000280834"/>
    </source>
</evidence>
<sequence>MWNIGKNNQITWYLSPMLGLTYHPQIKAKKTHN</sequence>